<name>A0A0D9NX57_METAN</name>
<reference evidence="3" key="1">
    <citation type="journal article" date="2014" name="BMC Genomics">
        <title>The genome sequence of the biocontrol fungus Metarhizium anisopliae and comparative genomics of Metarhizium species.</title>
        <authorList>
            <person name="Pattemore J.A."/>
            <person name="Hane J.K."/>
            <person name="Williams A.H."/>
            <person name="Wilson B.A."/>
            <person name="Stodart B.J."/>
            <person name="Ash G.J."/>
        </authorList>
    </citation>
    <scope>NUCLEOTIDE SEQUENCE [LARGE SCALE GENOMIC DNA]</scope>
    <source>
        <strain evidence="3">BRIP 53293</strain>
    </source>
</reference>
<feature type="chain" id="PRO_5002342142" evidence="1">
    <location>
        <begin position="32"/>
        <end position="165"/>
    </location>
</feature>
<keyword evidence="3" id="KW-1185">Reference proteome</keyword>
<gene>
    <name evidence="2" type="ORF">H634G_06101</name>
</gene>
<evidence type="ECO:0000313" key="2">
    <source>
        <dbReference type="EMBL" id="KJK78403.1"/>
    </source>
</evidence>
<feature type="signal peptide" evidence="1">
    <location>
        <begin position="1"/>
        <end position="31"/>
    </location>
</feature>
<accession>A0A0D9NX57</accession>
<evidence type="ECO:0000313" key="3">
    <source>
        <dbReference type="Proteomes" id="UP000054544"/>
    </source>
</evidence>
<evidence type="ECO:0000256" key="1">
    <source>
        <dbReference type="SAM" id="SignalP"/>
    </source>
</evidence>
<keyword evidence="1" id="KW-0732">Signal</keyword>
<organism evidence="2 3">
    <name type="scientific">Metarhizium anisopliae BRIP 53293</name>
    <dbReference type="NCBI Taxonomy" id="1291518"/>
    <lineage>
        <taxon>Eukaryota</taxon>
        <taxon>Fungi</taxon>
        <taxon>Dikarya</taxon>
        <taxon>Ascomycota</taxon>
        <taxon>Pezizomycotina</taxon>
        <taxon>Sordariomycetes</taxon>
        <taxon>Hypocreomycetidae</taxon>
        <taxon>Hypocreales</taxon>
        <taxon>Clavicipitaceae</taxon>
        <taxon>Metarhizium</taxon>
    </lineage>
</organism>
<dbReference type="AlphaFoldDB" id="A0A0D9NX57"/>
<dbReference type="EMBL" id="KE384734">
    <property type="protein sequence ID" value="KJK78403.1"/>
    <property type="molecule type" value="Genomic_DNA"/>
</dbReference>
<dbReference type="Proteomes" id="UP000054544">
    <property type="component" value="Unassembled WGS sequence"/>
</dbReference>
<proteinExistence type="predicted"/>
<sequence>MFALQHTRRYGKAYGLIALLIFISFCLPALGIDIPTQSELPEDLACFAKVAQHFLGYDYQLTRLMGVVSIEGLIELDSIFPSFKSRLSSMTPGNVTIQQVSGFPFYNHIQVAGEADQPSNKAFGRISHPVPAQSKATFYTIPAHVFFNDEDFYQIPFFNSRFDFL</sequence>
<protein>
    <submittedName>
        <fullName evidence="2">Uncharacterized protein</fullName>
    </submittedName>
</protein>